<evidence type="ECO:0000313" key="2">
    <source>
        <dbReference type="EMBL" id="KZV83826.1"/>
    </source>
</evidence>
<sequence>MIGCRVGRLVPVTAPRASGEAAAVAHDDRCARSQSYRSLTISTGTSKRRLFLQSRDVNLYTRRPRDCTPTRGSTELRDDDNERRARGSYCRTENVKMASILQSRNPSLCTRRPRDCTPTRPTYEDDDGERRARARNYTTRRTLGTRACGGVSTSHRGSRMSLEVLLLSSAYTAHTLGSTSVSMSTVLGRALPIRQSSTRSSRSRRSGARSVA</sequence>
<accession>A0A165D5H8</accession>
<feature type="region of interest" description="Disordered" evidence="1">
    <location>
        <begin position="193"/>
        <end position="212"/>
    </location>
</feature>
<dbReference type="AlphaFoldDB" id="A0A165D5H8"/>
<gene>
    <name evidence="2" type="ORF">EXIGLDRAFT_304110</name>
</gene>
<protein>
    <submittedName>
        <fullName evidence="2">Uncharacterized protein</fullName>
    </submittedName>
</protein>
<dbReference type="InParanoid" id="A0A165D5H8"/>
<dbReference type="Proteomes" id="UP000077266">
    <property type="component" value="Unassembled WGS sequence"/>
</dbReference>
<proteinExistence type="predicted"/>
<dbReference type="EMBL" id="KV426253">
    <property type="protein sequence ID" value="KZV83826.1"/>
    <property type="molecule type" value="Genomic_DNA"/>
</dbReference>
<evidence type="ECO:0000256" key="1">
    <source>
        <dbReference type="SAM" id="MobiDB-lite"/>
    </source>
</evidence>
<evidence type="ECO:0000313" key="3">
    <source>
        <dbReference type="Proteomes" id="UP000077266"/>
    </source>
</evidence>
<feature type="region of interest" description="Disordered" evidence="1">
    <location>
        <begin position="62"/>
        <end position="83"/>
    </location>
</feature>
<keyword evidence="3" id="KW-1185">Reference proteome</keyword>
<reference evidence="2 3" key="1">
    <citation type="journal article" date="2016" name="Mol. Biol. Evol.">
        <title>Comparative Genomics of Early-Diverging Mushroom-Forming Fungi Provides Insights into the Origins of Lignocellulose Decay Capabilities.</title>
        <authorList>
            <person name="Nagy L.G."/>
            <person name="Riley R."/>
            <person name="Tritt A."/>
            <person name="Adam C."/>
            <person name="Daum C."/>
            <person name="Floudas D."/>
            <person name="Sun H."/>
            <person name="Yadav J.S."/>
            <person name="Pangilinan J."/>
            <person name="Larsson K.H."/>
            <person name="Matsuura K."/>
            <person name="Barry K."/>
            <person name="Labutti K."/>
            <person name="Kuo R."/>
            <person name="Ohm R.A."/>
            <person name="Bhattacharya S.S."/>
            <person name="Shirouzu T."/>
            <person name="Yoshinaga Y."/>
            <person name="Martin F.M."/>
            <person name="Grigoriev I.V."/>
            <person name="Hibbett D.S."/>
        </authorList>
    </citation>
    <scope>NUCLEOTIDE SEQUENCE [LARGE SCALE GENOMIC DNA]</scope>
    <source>
        <strain evidence="2 3">HHB12029</strain>
    </source>
</reference>
<name>A0A165D5H8_EXIGL</name>
<organism evidence="2 3">
    <name type="scientific">Exidia glandulosa HHB12029</name>
    <dbReference type="NCBI Taxonomy" id="1314781"/>
    <lineage>
        <taxon>Eukaryota</taxon>
        <taxon>Fungi</taxon>
        <taxon>Dikarya</taxon>
        <taxon>Basidiomycota</taxon>
        <taxon>Agaricomycotina</taxon>
        <taxon>Agaricomycetes</taxon>
        <taxon>Auriculariales</taxon>
        <taxon>Exidiaceae</taxon>
        <taxon>Exidia</taxon>
    </lineage>
</organism>
<feature type="compositionally biased region" description="Basic and acidic residues" evidence="1">
    <location>
        <begin position="63"/>
        <end position="83"/>
    </location>
</feature>
<feature type="compositionally biased region" description="Basic residues" evidence="1">
    <location>
        <begin position="201"/>
        <end position="212"/>
    </location>
</feature>
<feature type="region of interest" description="Disordered" evidence="1">
    <location>
        <begin position="107"/>
        <end position="136"/>
    </location>
</feature>